<reference evidence="2" key="1">
    <citation type="submission" date="2022-11" db="EMBL/GenBank/DDBJ databases">
        <title>Minimal conservation of predation-associated metabolite biosynthetic gene clusters underscores biosynthetic potential of Myxococcota including descriptions for ten novel species: Archangium lansinium sp. nov., Myxococcus landrumus sp. nov., Nannocystis bai.</title>
        <authorList>
            <person name="Ahearne A."/>
            <person name="Stevens C."/>
            <person name="Phillips K."/>
        </authorList>
    </citation>
    <scope>NUCLEOTIDE SEQUENCE</scope>
    <source>
        <strain evidence="2">Na p29</strain>
    </source>
</reference>
<protein>
    <submittedName>
        <fullName evidence="2">Uncharacterized protein</fullName>
    </submittedName>
</protein>
<dbReference type="Proteomes" id="UP001150924">
    <property type="component" value="Unassembled WGS sequence"/>
</dbReference>
<evidence type="ECO:0000313" key="3">
    <source>
        <dbReference type="Proteomes" id="UP001150924"/>
    </source>
</evidence>
<keyword evidence="3" id="KW-1185">Reference proteome</keyword>
<dbReference type="EMBL" id="JAPNKE010000002">
    <property type="protein sequence ID" value="MCY1006880.1"/>
    <property type="molecule type" value="Genomic_DNA"/>
</dbReference>
<name>A0A9X3IXE1_9BACT</name>
<evidence type="ECO:0000313" key="2">
    <source>
        <dbReference type="EMBL" id="MCY1006880.1"/>
    </source>
</evidence>
<dbReference type="AlphaFoldDB" id="A0A9X3IXE1"/>
<accession>A0A9X3IXE1</accession>
<proteinExistence type="predicted"/>
<feature type="region of interest" description="Disordered" evidence="1">
    <location>
        <begin position="1"/>
        <end position="32"/>
    </location>
</feature>
<evidence type="ECO:0000256" key="1">
    <source>
        <dbReference type="SAM" id="MobiDB-lite"/>
    </source>
</evidence>
<gene>
    <name evidence="2" type="ORF">OV079_15220</name>
</gene>
<sequence>MSNRTPMTRAMSATLKFGQHRPRGFHGEHTRMKSTTPWVRLPWKSVSWRSRRSCMLPRAPPMMQPMAKKP</sequence>
<comment type="caution">
    <text evidence="2">The sequence shown here is derived from an EMBL/GenBank/DDBJ whole genome shotgun (WGS) entry which is preliminary data.</text>
</comment>
<organism evidence="2 3">
    <name type="scientific">Nannocystis pusilla</name>
    <dbReference type="NCBI Taxonomy" id="889268"/>
    <lineage>
        <taxon>Bacteria</taxon>
        <taxon>Pseudomonadati</taxon>
        <taxon>Myxococcota</taxon>
        <taxon>Polyangia</taxon>
        <taxon>Nannocystales</taxon>
        <taxon>Nannocystaceae</taxon>
        <taxon>Nannocystis</taxon>
    </lineage>
</organism>